<protein>
    <submittedName>
        <fullName evidence="2">Uncharacterized protein</fullName>
    </submittedName>
</protein>
<sequence length="240" mass="26832">MKARIFIGPYDHRCVWIAIIILLLGALSLLIGSIFTPIWATTTKNEFGLYTCNTPCSKDNYKDLKTLVCSQELFIQEYSEDESIYLYQSGCLLFKNLESAFYLYSIFATATGIFTTIWIFSIITFCSRRITYYCGLFFSLLTFISQASGSALWIIFSNTSLTKCPDFPDDGTAPVLCESTGVRLSLASGIFYGLIFIGYVLVGRSAKKGLSAVNDDTNYFKPSGVVSPDNDKNVRNAWDE</sequence>
<feature type="transmembrane region" description="Helical" evidence="1">
    <location>
        <begin position="101"/>
        <end position="123"/>
    </location>
</feature>
<organism evidence="2 3">
    <name type="scientific">Stentor coeruleus</name>
    <dbReference type="NCBI Taxonomy" id="5963"/>
    <lineage>
        <taxon>Eukaryota</taxon>
        <taxon>Sar</taxon>
        <taxon>Alveolata</taxon>
        <taxon>Ciliophora</taxon>
        <taxon>Postciliodesmatophora</taxon>
        <taxon>Heterotrichea</taxon>
        <taxon>Heterotrichida</taxon>
        <taxon>Stentoridae</taxon>
        <taxon>Stentor</taxon>
    </lineage>
</organism>
<feature type="transmembrane region" description="Helical" evidence="1">
    <location>
        <begin position="184"/>
        <end position="202"/>
    </location>
</feature>
<dbReference type="AlphaFoldDB" id="A0A1R2CSC3"/>
<evidence type="ECO:0000313" key="2">
    <source>
        <dbReference type="EMBL" id="OMJ91916.1"/>
    </source>
</evidence>
<proteinExistence type="predicted"/>
<dbReference type="EMBL" id="MPUH01000072">
    <property type="protein sequence ID" value="OMJ91916.1"/>
    <property type="molecule type" value="Genomic_DNA"/>
</dbReference>
<keyword evidence="3" id="KW-1185">Reference proteome</keyword>
<keyword evidence="1" id="KW-0812">Transmembrane</keyword>
<feature type="transmembrane region" description="Helical" evidence="1">
    <location>
        <begin position="130"/>
        <end position="156"/>
    </location>
</feature>
<dbReference type="Proteomes" id="UP000187209">
    <property type="component" value="Unassembled WGS sequence"/>
</dbReference>
<name>A0A1R2CSC3_9CILI</name>
<reference evidence="2 3" key="1">
    <citation type="submission" date="2016-11" db="EMBL/GenBank/DDBJ databases">
        <title>The macronuclear genome of Stentor coeruleus: a giant cell with tiny introns.</title>
        <authorList>
            <person name="Slabodnick M."/>
            <person name="Ruby J.G."/>
            <person name="Reiff S.B."/>
            <person name="Swart E.C."/>
            <person name="Gosai S."/>
            <person name="Prabakaran S."/>
            <person name="Witkowska E."/>
            <person name="Larue G.E."/>
            <person name="Fisher S."/>
            <person name="Freeman R.M."/>
            <person name="Gunawardena J."/>
            <person name="Chu W."/>
            <person name="Stover N.A."/>
            <person name="Gregory B.D."/>
            <person name="Nowacki M."/>
            <person name="Derisi J."/>
            <person name="Roy S.W."/>
            <person name="Marshall W.F."/>
            <person name="Sood P."/>
        </authorList>
    </citation>
    <scope>NUCLEOTIDE SEQUENCE [LARGE SCALE GENOMIC DNA]</scope>
    <source>
        <strain evidence="2">WM001</strain>
    </source>
</reference>
<accession>A0A1R2CSC3</accession>
<feature type="transmembrane region" description="Helical" evidence="1">
    <location>
        <begin position="14"/>
        <end position="40"/>
    </location>
</feature>
<keyword evidence="1" id="KW-0472">Membrane</keyword>
<comment type="caution">
    <text evidence="2">The sequence shown here is derived from an EMBL/GenBank/DDBJ whole genome shotgun (WGS) entry which is preliminary data.</text>
</comment>
<evidence type="ECO:0000313" key="3">
    <source>
        <dbReference type="Proteomes" id="UP000187209"/>
    </source>
</evidence>
<evidence type="ECO:0000256" key="1">
    <source>
        <dbReference type="SAM" id="Phobius"/>
    </source>
</evidence>
<gene>
    <name evidence="2" type="ORF">SteCoe_5478</name>
</gene>
<keyword evidence="1" id="KW-1133">Transmembrane helix</keyword>